<sequence length="231" mass="24033">MNDEPATTAKSTRHSRADVVDAALGILDEFGLPDLTMRRLAAKLDVQPSALYWHFDNKQALLAAVADRIIAGARVRDVAEAAGDGLGTRASERASWHVTTRAEALALRDALLAYRDSAEVVSSTLALGLGAGEAHCRLAAAIASGGFDVQASEASASALLHYLLGHVWHEQQRLQADSLGVVAPGYAVHPESASDVLATGGGASPVDGTAAFEFGLTLLLGGLSQLTRVRS</sequence>
<dbReference type="PANTHER" id="PTHR30055:SF151">
    <property type="entry name" value="TRANSCRIPTIONAL REGULATORY PROTEIN"/>
    <property type="match status" value="1"/>
</dbReference>
<protein>
    <submittedName>
        <fullName evidence="7">AcrR family transcriptional regulator</fullName>
    </submittedName>
</protein>
<evidence type="ECO:0000256" key="4">
    <source>
        <dbReference type="ARBA" id="ARBA00023163"/>
    </source>
</evidence>
<feature type="DNA-binding region" description="H-T-H motif" evidence="5">
    <location>
        <begin position="36"/>
        <end position="55"/>
    </location>
</feature>
<dbReference type="PANTHER" id="PTHR30055">
    <property type="entry name" value="HTH-TYPE TRANSCRIPTIONAL REGULATOR RUTR"/>
    <property type="match status" value="1"/>
</dbReference>
<reference evidence="7 8" key="1">
    <citation type="submission" date="2021-01" db="EMBL/GenBank/DDBJ databases">
        <title>Sequencing the genomes of 1000 actinobacteria strains.</title>
        <authorList>
            <person name="Klenk H.-P."/>
        </authorList>
    </citation>
    <scope>NUCLEOTIDE SEQUENCE [LARGE SCALE GENOMIC DNA]</scope>
    <source>
        <strain evidence="7 8">DSM 13057</strain>
    </source>
</reference>
<dbReference type="Gene3D" id="1.10.10.60">
    <property type="entry name" value="Homeodomain-like"/>
    <property type="match status" value="1"/>
</dbReference>
<dbReference type="RefSeq" id="WP_205107607.1">
    <property type="nucleotide sequence ID" value="NZ_BAAAHT010000013.1"/>
</dbReference>
<dbReference type="PRINTS" id="PR00400">
    <property type="entry name" value="TETREPRESSOR"/>
</dbReference>
<dbReference type="Gene3D" id="1.10.357.10">
    <property type="entry name" value="Tetracycline Repressor, domain 2"/>
    <property type="match status" value="1"/>
</dbReference>
<dbReference type="Proteomes" id="UP000776164">
    <property type="component" value="Unassembled WGS sequence"/>
</dbReference>
<keyword evidence="3 5" id="KW-0238">DNA-binding</keyword>
<dbReference type="PRINTS" id="PR00455">
    <property type="entry name" value="HTHTETR"/>
</dbReference>
<dbReference type="InterPro" id="IPR001647">
    <property type="entry name" value="HTH_TetR"/>
</dbReference>
<dbReference type="SUPFAM" id="SSF48498">
    <property type="entry name" value="Tetracyclin repressor-like, C-terminal domain"/>
    <property type="match status" value="1"/>
</dbReference>
<dbReference type="InterPro" id="IPR050109">
    <property type="entry name" value="HTH-type_TetR-like_transc_reg"/>
</dbReference>
<organism evidence="7 8">
    <name type="scientific">Subtercola frigoramans</name>
    <dbReference type="NCBI Taxonomy" id="120298"/>
    <lineage>
        <taxon>Bacteria</taxon>
        <taxon>Bacillati</taxon>
        <taxon>Actinomycetota</taxon>
        <taxon>Actinomycetes</taxon>
        <taxon>Micrococcales</taxon>
        <taxon>Microbacteriaceae</taxon>
        <taxon>Subtercola</taxon>
    </lineage>
</organism>
<dbReference type="Pfam" id="PF00440">
    <property type="entry name" value="TetR_N"/>
    <property type="match status" value="1"/>
</dbReference>
<name>A0ABS2L386_9MICO</name>
<dbReference type="InterPro" id="IPR036271">
    <property type="entry name" value="Tet_transcr_reg_TetR-rel_C_sf"/>
</dbReference>
<evidence type="ECO:0000256" key="1">
    <source>
        <dbReference type="ARBA" id="ARBA00022491"/>
    </source>
</evidence>
<keyword evidence="2" id="KW-0805">Transcription regulation</keyword>
<evidence type="ECO:0000313" key="8">
    <source>
        <dbReference type="Proteomes" id="UP000776164"/>
    </source>
</evidence>
<dbReference type="SUPFAM" id="SSF46689">
    <property type="entry name" value="Homeodomain-like"/>
    <property type="match status" value="1"/>
</dbReference>
<dbReference type="InterPro" id="IPR009057">
    <property type="entry name" value="Homeodomain-like_sf"/>
</dbReference>
<keyword evidence="4" id="KW-0804">Transcription</keyword>
<proteinExistence type="predicted"/>
<keyword evidence="1" id="KW-0678">Repressor</keyword>
<accession>A0ABS2L386</accession>
<evidence type="ECO:0000256" key="5">
    <source>
        <dbReference type="PROSITE-ProRule" id="PRU00335"/>
    </source>
</evidence>
<dbReference type="InterPro" id="IPR004111">
    <property type="entry name" value="Repressor_TetR_C"/>
</dbReference>
<dbReference type="Pfam" id="PF02909">
    <property type="entry name" value="TetR_C_1"/>
    <property type="match status" value="1"/>
</dbReference>
<comment type="caution">
    <text evidence="7">The sequence shown here is derived from an EMBL/GenBank/DDBJ whole genome shotgun (WGS) entry which is preliminary data.</text>
</comment>
<keyword evidence="8" id="KW-1185">Reference proteome</keyword>
<evidence type="ECO:0000256" key="3">
    <source>
        <dbReference type="ARBA" id="ARBA00023125"/>
    </source>
</evidence>
<dbReference type="EMBL" id="JAFBBU010000001">
    <property type="protein sequence ID" value="MBM7471542.1"/>
    <property type="molecule type" value="Genomic_DNA"/>
</dbReference>
<evidence type="ECO:0000256" key="2">
    <source>
        <dbReference type="ARBA" id="ARBA00023015"/>
    </source>
</evidence>
<feature type="domain" description="HTH tetR-type" evidence="6">
    <location>
        <begin position="13"/>
        <end position="73"/>
    </location>
</feature>
<gene>
    <name evidence="7" type="ORF">JOE66_001176</name>
</gene>
<evidence type="ECO:0000313" key="7">
    <source>
        <dbReference type="EMBL" id="MBM7471542.1"/>
    </source>
</evidence>
<dbReference type="PROSITE" id="PS50977">
    <property type="entry name" value="HTH_TETR_2"/>
    <property type="match status" value="1"/>
</dbReference>
<dbReference type="InterPro" id="IPR003012">
    <property type="entry name" value="Tet_transcr_reg_TetR"/>
</dbReference>
<evidence type="ECO:0000259" key="6">
    <source>
        <dbReference type="PROSITE" id="PS50977"/>
    </source>
</evidence>